<evidence type="ECO:0000259" key="2">
    <source>
        <dbReference type="Pfam" id="PF05193"/>
    </source>
</evidence>
<dbReference type="RefSeq" id="WP_078576436.1">
    <property type="nucleotide sequence ID" value="NZ_JABXYM010000001.1"/>
</dbReference>
<evidence type="ECO:0000313" key="4">
    <source>
        <dbReference type="Proteomes" id="UP001057753"/>
    </source>
</evidence>
<dbReference type="GO" id="GO:0046872">
    <property type="term" value="F:metal ion binding"/>
    <property type="evidence" value="ECO:0007669"/>
    <property type="project" value="InterPro"/>
</dbReference>
<dbReference type="PANTHER" id="PTHR11851">
    <property type="entry name" value="METALLOPROTEASE"/>
    <property type="match status" value="1"/>
</dbReference>
<gene>
    <name evidence="3" type="ORF">HXA33_06060</name>
</gene>
<name>A0A9Q4FYG1_SALAG</name>
<comment type="caution">
    <text evidence="3">The sequence shown here is derived from an EMBL/GenBank/DDBJ whole genome shotgun (WGS) entry which is preliminary data.</text>
</comment>
<dbReference type="Pfam" id="PF00675">
    <property type="entry name" value="Peptidase_M16"/>
    <property type="match status" value="1"/>
</dbReference>
<reference evidence="3" key="1">
    <citation type="submission" date="2020-06" db="EMBL/GenBank/DDBJ databases">
        <title>Insight into the genomes of haloalkaliphilic bacilli from Kenyan soda lakes.</title>
        <authorList>
            <person name="Mwirichia R."/>
            <person name="Villamizar G.C."/>
            <person name="Poehlein A."/>
            <person name="Mugweru J."/>
            <person name="Kipnyargis A."/>
            <person name="Kiplimo D."/>
            <person name="Orwa P."/>
            <person name="Daniel R."/>
        </authorList>
    </citation>
    <scope>NUCLEOTIDE SEQUENCE</scope>
    <source>
        <strain evidence="3">B1096_S55</strain>
    </source>
</reference>
<evidence type="ECO:0000313" key="3">
    <source>
        <dbReference type="EMBL" id="MCR6096107.1"/>
    </source>
</evidence>
<keyword evidence="4" id="KW-1185">Reference proteome</keyword>
<dbReference type="NCBIfam" id="NF047421">
    <property type="entry name" value="YfmH_fam"/>
    <property type="match status" value="1"/>
</dbReference>
<dbReference type="Pfam" id="PF05193">
    <property type="entry name" value="Peptidase_M16_C"/>
    <property type="match status" value="1"/>
</dbReference>
<dbReference type="Gene3D" id="3.30.830.10">
    <property type="entry name" value="Metalloenzyme, LuxS/M16 peptidase-like"/>
    <property type="match status" value="2"/>
</dbReference>
<organism evidence="3 4">
    <name type="scientific">Salipaludibacillus agaradhaerens</name>
    <name type="common">Bacillus agaradhaerens</name>
    <dbReference type="NCBI Taxonomy" id="76935"/>
    <lineage>
        <taxon>Bacteria</taxon>
        <taxon>Bacillati</taxon>
        <taxon>Bacillota</taxon>
        <taxon>Bacilli</taxon>
        <taxon>Bacillales</taxon>
        <taxon>Bacillaceae</taxon>
    </lineage>
</organism>
<dbReference type="AlphaFoldDB" id="A0A9Q4FYG1"/>
<dbReference type="InterPro" id="IPR007863">
    <property type="entry name" value="Peptidase_M16_C"/>
</dbReference>
<dbReference type="PANTHER" id="PTHR11851:SF134">
    <property type="entry name" value="ZINC-DEPENDENT PROTEASE"/>
    <property type="match status" value="1"/>
</dbReference>
<dbReference type="SUPFAM" id="SSF63411">
    <property type="entry name" value="LuxS/MPP-like metallohydrolase"/>
    <property type="match status" value="2"/>
</dbReference>
<evidence type="ECO:0000259" key="1">
    <source>
        <dbReference type="Pfam" id="PF00675"/>
    </source>
</evidence>
<sequence>MTKQTFDQLQETLHFDKLPNGLHVYVLPKKGFNKTFATFTTKYGSIDNHFVPLGEEEPLRVPDGIAHFLEHKLFEDEEGDVFQEFSKKGASANAFTSFNRTAYLFSSTMNIEDNLETLMNFVQKPYFTDESVDKEKGIIEQEIKMYEDNPDWQNFFGLLKAMFKEHPVGIDIAGTVESINQTTKDLLYTCYKTFYHPGNMVLFIVGNVEPEKILQQVRQNQENKTFPEPEDIQRVTVKEPTEVDEKKVVIPMAVNTGKCLVGIKEHRHDKQGEDLLKQELSIQLLLEMMFGQSSENYQALYEQGLIDDTFSFDYTGEYGFGFSVIGGDSKNPEALGNTIKTMISDFLQQPINKDVVERIRKKKIGYFLKAMNSPEFIANQFTRYRFNDMDLFHVIPMLEALTTESLQETLNDHFNVDTQMSQCLIVPDGEAQRG</sequence>
<feature type="domain" description="Peptidase M16 C-terminal" evidence="2">
    <location>
        <begin position="183"/>
        <end position="362"/>
    </location>
</feature>
<dbReference type="OrthoDB" id="9811314at2"/>
<dbReference type="InterPro" id="IPR050361">
    <property type="entry name" value="MPP/UQCRC_Complex"/>
</dbReference>
<dbReference type="Proteomes" id="UP001057753">
    <property type="component" value="Unassembled WGS sequence"/>
</dbReference>
<feature type="domain" description="Peptidase M16 N-terminal" evidence="1">
    <location>
        <begin position="63"/>
        <end position="175"/>
    </location>
</feature>
<protein>
    <submittedName>
        <fullName evidence="3">Insulinase family protein</fullName>
    </submittedName>
</protein>
<proteinExistence type="predicted"/>
<accession>A0A9Q4FYG1</accession>
<dbReference type="InterPro" id="IPR011765">
    <property type="entry name" value="Pept_M16_N"/>
</dbReference>
<dbReference type="InterPro" id="IPR011249">
    <property type="entry name" value="Metalloenz_LuxS/M16"/>
</dbReference>
<dbReference type="EMBL" id="JABXYM010000001">
    <property type="protein sequence ID" value="MCR6096107.1"/>
    <property type="molecule type" value="Genomic_DNA"/>
</dbReference>